<dbReference type="SUPFAM" id="SSF56112">
    <property type="entry name" value="Protein kinase-like (PK-like)"/>
    <property type="match status" value="1"/>
</dbReference>
<keyword evidence="6" id="KW-0675">Receptor</keyword>
<dbReference type="PROSITE" id="PS00108">
    <property type="entry name" value="PROTEIN_KINASE_ST"/>
    <property type="match status" value="1"/>
</dbReference>
<keyword evidence="4" id="KW-0723">Serine/threonine-protein kinase</keyword>
<dbReference type="InterPro" id="IPR008271">
    <property type="entry name" value="Ser/Thr_kinase_AS"/>
</dbReference>
<dbReference type="InterPro" id="IPR000719">
    <property type="entry name" value="Prot_kinase_dom"/>
</dbReference>
<organism evidence="6 7">
    <name type="scientific">Pelobates cultripes</name>
    <name type="common">Western spadefoot toad</name>
    <dbReference type="NCBI Taxonomy" id="61616"/>
    <lineage>
        <taxon>Eukaryota</taxon>
        <taxon>Metazoa</taxon>
        <taxon>Chordata</taxon>
        <taxon>Craniata</taxon>
        <taxon>Vertebrata</taxon>
        <taxon>Euteleostomi</taxon>
        <taxon>Amphibia</taxon>
        <taxon>Batrachia</taxon>
        <taxon>Anura</taxon>
        <taxon>Pelobatoidea</taxon>
        <taxon>Pelobatidae</taxon>
        <taxon>Pelobates</taxon>
    </lineage>
</organism>
<dbReference type="InterPro" id="IPR017441">
    <property type="entry name" value="Protein_kinase_ATP_BS"/>
</dbReference>
<dbReference type="PANTHER" id="PTHR44329">
    <property type="entry name" value="SERINE/THREONINE-PROTEIN KINASE TNNI3K-RELATED"/>
    <property type="match status" value="1"/>
</dbReference>
<accession>A0AAD1THU0</accession>
<evidence type="ECO:0000256" key="1">
    <source>
        <dbReference type="ARBA" id="ARBA00022741"/>
    </source>
</evidence>
<keyword evidence="2 3" id="KW-0067">ATP-binding</keyword>
<dbReference type="InterPro" id="IPR051681">
    <property type="entry name" value="Ser/Thr_Kinases-Pseudokinases"/>
</dbReference>
<dbReference type="PROSITE" id="PS50011">
    <property type="entry name" value="PROTEIN_KINASE_DOM"/>
    <property type="match status" value="1"/>
</dbReference>
<name>A0AAD1THU0_PELCU</name>
<proteinExistence type="inferred from homology"/>
<dbReference type="Gene3D" id="1.10.510.10">
    <property type="entry name" value="Transferase(Phosphotransferase) domain 1"/>
    <property type="match status" value="1"/>
</dbReference>
<keyword evidence="6" id="KW-0808">Transferase</keyword>
<keyword evidence="6" id="KW-0418">Kinase</keyword>
<dbReference type="Proteomes" id="UP001295444">
    <property type="component" value="Chromosome 13"/>
</dbReference>
<dbReference type="EMBL" id="OW240924">
    <property type="protein sequence ID" value="CAH2326758.1"/>
    <property type="molecule type" value="Genomic_DNA"/>
</dbReference>
<dbReference type="PROSITE" id="PS00107">
    <property type="entry name" value="PROTEIN_KINASE_ATP"/>
    <property type="match status" value="1"/>
</dbReference>
<evidence type="ECO:0000256" key="4">
    <source>
        <dbReference type="RuleBase" id="RU000304"/>
    </source>
</evidence>
<evidence type="ECO:0000256" key="3">
    <source>
        <dbReference type="PROSITE-ProRule" id="PRU10141"/>
    </source>
</evidence>
<keyword evidence="7" id="KW-1185">Reference proteome</keyword>
<sequence length="449" mass="51341">MVVLKSGDVEQLILIGNGGFGRVYKGWSKTLRMEVALKVIQGHAFYDISRLSHFPTSSIQDLTKKVEKEKDIMMKACNTYVLLVLGLYDKGEGDLEKPCLVMEYMPHGSLHTLFTRCLEVPWALKFQILYQVVLGMNYLHSLDPPIIHRDLKPGNVLLNKHLDVKITDFGLSKILGMSSSGQNYCTGTLAYMPPEAFNDLNNKPTKACDIFSFGILTWSVLSGEEPYQGAPQNMIPVMVPKRNQRPDESILDRWDDVRMLPEARELMRRCWDGNAERRPTFQDCDEYTSRFFMEYNSEIEDAVRQTLASLKNSTSSVQNDDEDLCRRNTENYVNRGIWKPSSCSRNPSHSLSQPHYTQIIGNYPGRQEFIRKRINRICKNMAVVKDVMTTSKKLGNVMYSLQTCINSEEDMKSPGTDRALQEFTVGIKDVVTDFCEMPIIKDLMSHVRK</sequence>
<reference evidence="6" key="1">
    <citation type="submission" date="2022-03" db="EMBL/GenBank/DDBJ databases">
        <authorList>
            <person name="Alioto T."/>
            <person name="Alioto T."/>
            <person name="Gomez Garrido J."/>
        </authorList>
    </citation>
    <scope>NUCLEOTIDE SEQUENCE</scope>
</reference>
<dbReference type="Pfam" id="PF00069">
    <property type="entry name" value="Pkinase"/>
    <property type="match status" value="1"/>
</dbReference>
<evidence type="ECO:0000313" key="6">
    <source>
        <dbReference type="EMBL" id="CAH2326758.1"/>
    </source>
</evidence>
<feature type="binding site" evidence="3">
    <location>
        <position position="38"/>
    </location>
    <ligand>
        <name>ATP</name>
        <dbReference type="ChEBI" id="CHEBI:30616"/>
    </ligand>
</feature>
<dbReference type="AlphaFoldDB" id="A0AAD1THU0"/>
<comment type="similarity">
    <text evidence="4">Belongs to the protein kinase superfamily.</text>
</comment>
<dbReference type="SMART" id="SM00220">
    <property type="entry name" value="S_TKc"/>
    <property type="match status" value="1"/>
</dbReference>
<evidence type="ECO:0000313" key="7">
    <source>
        <dbReference type="Proteomes" id="UP001295444"/>
    </source>
</evidence>
<dbReference type="InterPro" id="IPR011009">
    <property type="entry name" value="Kinase-like_dom_sf"/>
</dbReference>
<dbReference type="PANTHER" id="PTHR44329:SF301">
    <property type="entry name" value="RECEPTOR-INTERACTING SERINE_THREONINE-PROTEIN KINASE 2"/>
    <property type="match status" value="1"/>
</dbReference>
<protein>
    <submittedName>
        <fullName evidence="6">Receptor-interacting serine threonine- kinase 3-like</fullName>
    </submittedName>
</protein>
<evidence type="ECO:0000259" key="5">
    <source>
        <dbReference type="PROSITE" id="PS50011"/>
    </source>
</evidence>
<dbReference type="GO" id="GO:0004706">
    <property type="term" value="F:JUN kinase kinase kinase activity"/>
    <property type="evidence" value="ECO:0007669"/>
    <property type="project" value="TreeGrafter"/>
</dbReference>
<keyword evidence="1 3" id="KW-0547">Nucleotide-binding</keyword>
<gene>
    <name evidence="6" type="ORF">PECUL_23A004640</name>
</gene>
<feature type="domain" description="Protein kinase" evidence="5">
    <location>
        <begin position="9"/>
        <end position="292"/>
    </location>
</feature>
<dbReference type="GO" id="GO:0005524">
    <property type="term" value="F:ATP binding"/>
    <property type="evidence" value="ECO:0007669"/>
    <property type="project" value="UniProtKB-UniRule"/>
</dbReference>
<evidence type="ECO:0000256" key="2">
    <source>
        <dbReference type="ARBA" id="ARBA00022840"/>
    </source>
</evidence>